<proteinExistence type="predicted"/>
<dbReference type="AlphaFoldDB" id="A0AAP5EEH8"/>
<evidence type="ECO:0000313" key="2">
    <source>
        <dbReference type="Proteomes" id="UP001226084"/>
    </source>
</evidence>
<dbReference type="Proteomes" id="UP001226084">
    <property type="component" value="Unassembled WGS sequence"/>
</dbReference>
<dbReference type="RefSeq" id="WP_307107380.1">
    <property type="nucleotide sequence ID" value="NZ_JAUTAS010000001.1"/>
</dbReference>
<organism evidence="1 2">
    <name type="scientific">Stenotrophomonas rhizophila</name>
    <dbReference type="NCBI Taxonomy" id="216778"/>
    <lineage>
        <taxon>Bacteria</taxon>
        <taxon>Pseudomonadati</taxon>
        <taxon>Pseudomonadota</taxon>
        <taxon>Gammaproteobacteria</taxon>
        <taxon>Lysobacterales</taxon>
        <taxon>Lysobacteraceae</taxon>
        <taxon>Stenotrophomonas</taxon>
    </lineage>
</organism>
<name>A0AAP5EEH8_9GAMM</name>
<comment type="caution">
    <text evidence="1">The sequence shown here is derived from an EMBL/GenBank/DDBJ whole genome shotgun (WGS) entry which is preliminary data.</text>
</comment>
<dbReference type="EMBL" id="JAUTAS010000001">
    <property type="protein sequence ID" value="MDQ1109591.1"/>
    <property type="molecule type" value="Genomic_DNA"/>
</dbReference>
<accession>A0AAP5EEH8</accession>
<sequence>MSWDKDSLWLKAVLFMERAFKEDREGDIFPLWASMGLELLCRSAVAHVSPLLLAEPERDQKNALHILGFGTASPKSINTNQVLGLCKVLFTDFTDEEVKAASTLVGRRNEELHTGAAAYASFRVQDWLPAFFRCCDVLATAVGESLDSLLGAEEAAAARDTLVAAEKSIESSVRADISAHAKVFGAKEDEERRELAEAAQRLGDELAGQRHHRVACPACECVATVQGSDVGPQRVEHGDGCIIVRQTVLPNRFVCTACGLKLNGYQALRAAGVANHFTRRSELSPSAYYQLIDPEDSSAMDEYMRDYAELHDYYQFNNE</sequence>
<protein>
    <submittedName>
        <fullName evidence="1">Uncharacterized protein</fullName>
    </submittedName>
</protein>
<reference evidence="1" key="1">
    <citation type="submission" date="2023-07" db="EMBL/GenBank/DDBJ databases">
        <title>Functional and genomic diversity of the sorghum phyllosphere microbiome.</title>
        <authorList>
            <person name="Shade A."/>
        </authorList>
    </citation>
    <scope>NUCLEOTIDE SEQUENCE</scope>
    <source>
        <strain evidence="1">SORGH_AS_0457</strain>
    </source>
</reference>
<evidence type="ECO:0000313" key="1">
    <source>
        <dbReference type="EMBL" id="MDQ1109591.1"/>
    </source>
</evidence>
<gene>
    <name evidence="1" type="ORF">QE424_002750</name>
</gene>